<evidence type="ECO:0000256" key="1">
    <source>
        <dbReference type="SAM" id="MobiDB-lite"/>
    </source>
</evidence>
<feature type="chain" id="PRO_5002055028" evidence="2">
    <location>
        <begin position="20"/>
        <end position="238"/>
    </location>
</feature>
<accession>A0A0A8LC04</accession>
<keyword evidence="2" id="KW-0732">Signal</keyword>
<feature type="compositionally biased region" description="Low complexity" evidence="1">
    <location>
        <begin position="64"/>
        <end position="76"/>
    </location>
</feature>
<evidence type="ECO:0000256" key="2">
    <source>
        <dbReference type="SAM" id="SignalP"/>
    </source>
</evidence>
<organism evidence="3 4">
    <name type="scientific">Kluyveromyces dobzhanskii CBS 2104</name>
    <dbReference type="NCBI Taxonomy" id="1427455"/>
    <lineage>
        <taxon>Eukaryota</taxon>
        <taxon>Fungi</taxon>
        <taxon>Dikarya</taxon>
        <taxon>Ascomycota</taxon>
        <taxon>Saccharomycotina</taxon>
        <taxon>Saccharomycetes</taxon>
        <taxon>Saccharomycetales</taxon>
        <taxon>Saccharomycetaceae</taxon>
        <taxon>Kluyveromyces</taxon>
    </lineage>
</organism>
<feature type="signal peptide" evidence="2">
    <location>
        <begin position="1"/>
        <end position="19"/>
    </location>
</feature>
<evidence type="ECO:0000313" key="4">
    <source>
        <dbReference type="Proteomes" id="UP000031516"/>
    </source>
</evidence>
<name>A0A0A8LC04_9SACH</name>
<reference evidence="3 4" key="1">
    <citation type="submission" date="2014-03" db="EMBL/GenBank/DDBJ databases">
        <title>The genome of Kluyveromyces dobzhanskii.</title>
        <authorList>
            <person name="Nystedt B."/>
            <person name="Astrom S."/>
        </authorList>
    </citation>
    <scope>NUCLEOTIDE SEQUENCE [LARGE SCALE GENOMIC DNA]</scope>
    <source>
        <strain evidence="3 4">CBS 2104</strain>
    </source>
</reference>
<keyword evidence="4" id="KW-1185">Reference proteome</keyword>
<feature type="compositionally biased region" description="Basic and acidic residues" evidence="1">
    <location>
        <begin position="40"/>
        <end position="61"/>
    </location>
</feature>
<proteinExistence type="predicted"/>
<dbReference type="OrthoDB" id="10566593at2759"/>
<dbReference type="AlphaFoldDB" id="A0A0A8LC04"/>
<sequence length="238" mass="25876">MKFSTIAAVALTTLSVVRAGKHYDEEDEDYDTPVLSSFKSDYEHKKTTECSSTESEHHSTKYDTTSTKSAPPSTKTKYLSSKLAETSSKESYPSSTTFVYNTTEHENSTHSKTVHKVTTDLFTKHVTETATSEVPCETTTEITPHYNSTTTYSSLPTAYSTYSQKNTTVVTIIDCPTTTEAENVTTKHSSAYETKSVTTHKLAPSNVTTPISFTDNGAGFLDTNIVGAGLAVIGAMLL</sequence>
<gene>
    <name evidence="3" type="ORF">KLDO_g4664</name>
</gene>
<dbReference type="Proteomes" id="UP000031516">
    <property type="component" value="Unassembled WGS sequence"/>
</dbReference>
<evidence type="ECO:0000313" key="3">
    <source>
        <dbReference type="EMBL" id="CDO96461.1"/>
    </source>
</evidence>
<dbReference type="EMBL" id="CCBQ010000047">
    <property type="protein sequence ID" value="CDO96461.1"/>
    <property type="molecule type" value="Genomic_DNA"/>
</dbReference>
<comment type="caution">
    <text evidence="3">The sequence shown here is derived from an EMBL/GenBank/DDBJ whole genome shotgun (WGS) entry which is preliminary data.</text>
</comment>
<feature type="region of interest" description="Disordered" evidence="1">
    <location>
        <begin position="23"/>
        <end position="76"/>
    </location>
</feature>
<protein>
    <submittedName>
        <fullName evidence="3">WGS project CCBQ000000000 data, contig 00058</fullName>
    </submittedName>
</protein>